<sequence length="83" mass="9981">MFLVFELWSKTRKVPSSVNIFIFRAYFKILYKPLIRFCHFNYVKTKPWLFPSSLTIDVLVYMYHLAKTRGQALIIVNIFISRT</sequence>
<dbReference type="AlphaFoldDB" id="A0A2G5SS30"/>
<dbReference type="EMBL" id="PDUG01000006">
    <property type="protein sequence ID" value="PIC17671.1"/>
    <property type="molecule type" value="Genomic_DNA"/>
</dbReference>
<comment type="caution">
    <text evidence="1">The sequence shown here is derived from an EMBL/GenBank/DDBJ whole genome shotgun (WGS) entry which is preliminary data.</text>
</comment>
<reference evidence="2" key="1">
    <citation type="submission" date="2017-10" db="EMBL/GenBank/DDBJ databases">
        <title>Rapid genome shrinkage in a self-fertile nematode reveals novel sperm competition proteins.</title>
        <authorList>
            <person name="Yin D."/>
            <person name="Schwarz E.M."/>
            <person name="Thomas C.G."/>
            <person name="Felde R.L."/>
            <person name="Korf I.F."/>
            <person name="Cutter A.D."/>
            <person name="Schartner C.M."/>
            <person name="Ralston E.J."/>
            <person name="Meyer B.J."/>
            <person name="Haag E.S."/>
        </authorList>
    </citation>
    <scope>NUCLEOTIDE SEQUENCE [LARGE SCALE GENOMIC DNA]</scope>
    <source>
        <strain evidence="2">JU1422</strain>
    </source>
</reference>
<name>A0A2G5SS30_9PELO</name>
<proteinExistence type="predicted"/>
<gene>
    <name evidence="1" type="primary">Cnig_chr_X.g23834</name>
    <name evidence="1" type="ORF">B9Z55_023834</name>
</gene>
<accession>A0A2G5SS30</accession>
<evidence type="ECO:0000313" key="2">
    <source>
        <dbReference type="Proteomes" id="UP000230233"/>
    </source>
</evidence>
<organism evidence="1 2">
    <name type="scientific">Caenorhabditis nigoni</name>
    <dbReference type="NCBI Taxonomy" id="1611254"/>
    <lineage>
        <taxon>Eukaryota</taxon>
        <taxon>Metazoa</taxon>
        <taxon>Ecdysozoa</taxon>
        <taxon>Nematoda</taxon>
        <taxon>Chromadorea</taxon>
        <taxon>Rhabditida</taxon>
        <taxon>Rhabditina</taxon>
        <taxon>Rhabditomorpha</taxon>
        <taxon>Rhabditoidea</taxon>
        <taxon>Rhabditidae</taxon>
        <taxon>Peloderinae</taxon>
        <taxon>Caenorhabditis</taxon>
    </lineage>
</organism>
<dbReference type="Proteomes" id="UP000230233">
    <property type="component" value="Chromosome X"/>
</dbReference>
<protein>
    <submittedName>
        <fullName evidence="1">Uncharacterized protein</fullName>
    </submittedName>
</protein>
<evidence type="ECO:0000313" key="1">
    <source>
        <dbReference type="EMBL" id="PIC17671.1"/>
    </source>
</evidence>
<keyword evidence="2" id="KW-1185">Reference proteome</keyword>